<gene>
    <name evidence="2" type="ORF">CUJ83_04010</name>
</gene>
<protein>
    <submittedName>
        <fullName evidence="2">Uncharacterized protein</fullName>
    </submittedName>
</protein>
<dbReference type="Proteomes" id="UP001320159">
    <property type="component" value="Unassembled WGS sequence"/>
</dbReference>
<dbReference type="Gene3D" id="1.20.1480.30">
    <property type="entry name" value="Designed four-helix bundle protein"/>
    <property type="match status" value="1"/>
</dbReference>
<dbReference type="EMBL" id="PGCK01000002">
    <property type="protein sequence ID" value="MCD1294158.1"/>
    <property type="molecule type" value="Genomic_DNA"/>
</dbReference>
<keyword evidence="3" id="KW-1185">Reference proteome</keyword>
<dbReference type="RefSeq" id="WP_230740858.1">
    <property type="nucleotide sequence ID" value="NZ_PGCK01000002.1"/>
</dbReference>
<name>A0AAP2RB99_9EURY</name>
<keyword evidence="1" id="KW-0175">Coiled coil</keyword>
<proteinExistence type="predicted"/>
<evidence type="ECO:0000256" key="1">
    <source>
        <dbReference type="SAM" id="Coils"/>
    </source>
</evidence>
<organism evidence="2 3">
    <name type="scientific">Methanooceanicella nereidis</name>
    <dbReference type="NCBI Taxonomy" id="2052831"/>
    <lineage>
        <taxon>Archaea</taxon>
        <taxon>Methanobacteriati</taxon>
        <taxon>Methanobacteriota</taxon>
        <taxon>Stenosarchaea group</taxon>
        <taxon>Methanomicrobia</taxon>
        <taxon>Methanocellales</taxon>
        <taxon>Methanocellaceae</taxon>
        <taxon>Methanooceanicella</taxon>
    </lineage>
</organism>
<sequence length="158" mass="18157">MARSSKVLVISVLALMLSCMCMQACAQKDKLMTDIGQKKYDASIMGQNLQSTDSRLAERQQSVDQGLDKLSVEEKNRIKQDIHNTANYLSGWKKDVARLENDYEKLYQRSNEYQLTPEEQASVNREMSEFKANIEKLKTHLKNIQDKMDHIVKKIGEA</sequence>
<dbReference type="PROSITE" id="PS51257">
    <property type="entry name" value="PROKAR_LIPOPROTEIN"/>
    <property type="match status" value="1"/>
</dbReference>
<dbReference type="AlphaFoldDB" id="A0AAP2RB99"/>
<evidence type="ECO:0000313" key="3">
    <source>
        <dbReference type="Proteomes" id="UP001320159"/>
    </source>
</evidence>
<comment type="caution">
    <text evidence="2">The sequence shown here is derived from an EMBL/GenBank/DDBJ whole genome shotgun (WGS) entry which is preliminary data.</text>
</comment>
<reference evidence="2 3" key="1">
    <citation type="submission" date="2017-11" db="EMBL/GenBank/DDBJ databases">
        <title>Isolation and Characterization of Family Methanocellaceae Species from Potential Methane Hydrate Area Offshore Southwestern Taiwan.</title>
        <authorList>
            <person name="Zhang W.-L."/>
            <person name="Chen W.-C."/>
            <person name="Lai M.-C."/>
            <person name="Chen S.-C."/>
        </authorList>
    </citation>
    <scope>NUCLEOTIDE SEQUENCE [LARGE SCALE GENOMIC DNA]</scope>
    <source>
        <strain evidence="2 3">CWC-04</strain>
    </source>
</reference>
<accession>A0AAP2RB99</accession>
<feature type="coiled-coil region" evidence="1">
    <location>
        <begin position="89"/>
        <end position="154"/>
    </location>
</feature>
<evidence type="ECO:0000313" key="2">
    <source>
        <dbReference type="EMBL" id="MCD1294158.1"/>
    </source>
</evidence>